<dbReference type="GeneID" id="2892637"/>
<keyword evidence="3" id="KW-1185">Reference proteome</keyword>
<evidence type="ECO:0000313" key="2">
    <source>
        <dbReference type="EMBL" id="CAH01754.1"/>
    </source>
</evidence>
<feature type="compositionally biased region" description="Polar residues" evidence="1">
    <location>
        <begin position="30"/>
        <end position="40"/>
    </location>
</feature>
<dbReference type="FunCoup" id="Q6CT36">
    <property type="interactions" value="49"/>
</dbReference>
<reference evidence="2 3" key="1">
    <citation type="journal article" date="2004" name="Nature">
        <title>Genome evolution in yeasts.</title>
        <authorList>
            <consortium name="Genolevures"/>
            <person name="Dujon B."/>
            <person name="Sherman D."/>
            <person name="Fischer G."/>
            <person name="Durrens P."/>
            <person name="Casaregola S."/>
            <person name="Lafontaine I."/>
            <person name="de Montigny J."/>
            <person name="Marck C."/>
            <person name="Neuveglise C."/>
            <person name="Talla E."/>
            <person name="Goffard N."/>
            <person name="Frangeul L."/>
            <person name="Aigle M."/>
            <person name="Anthouard V."/>
            <person name="Babour A."/>
            <person name="Barbe V."/>
            <person name="Barnay S."/>
            <person name="Blanchin S."/>
            <person name="Beckerich J.M."/>
            <person name="Beyne E."/>
            <person name="Bleykasten C."/>
            <person name="Boisrame A."/>
            <person name="Boyer J."/>
            <person name="Cattolico L."/>
            <person name="Confanioleri F."/>
            <person name="de Daruvar A."/>
            <person name="Despons L."/>
            <person name="Fabre E."/>
            <person name="Fairhead C."/>
            <person name="Ferry-Dumazet H."/>
            <person name="Groppi A."/>
            <person name="Hantraye F."/>
            <person name="Hennequin C."/>
            <person name="Jauniaux N."/>
            <person name="Joyet P."/>
            <person name="Kachouri R."/>
            <person name="Kerrest A."/>
            <person name="Koszul R."/>
            <person name="Lemaire M."/>
            <person name="Lesur I."/>
            <person name="Ma L."/>
            <person name="Muller H."/>
            <person name="Nicaud J.M."/>
            <person name="Nikolski M."/>
            <person name="Oztas S."/>
            <person name="Ozier-Kalogeropoulos O."/>
            <person name="Pellenz S."/>
            <person name="Potier S."/>
            <person name="Richard G.F."/>
            <person name="Straub M.L."/>
            <person name="Suleau A."/>
            <person name="Swennene D."/>
            <person name="Tekaia F."/>
            <person name="Wesolowski-Louvel M."/>
            <person name="Westhof E."/>
            <person name="Wirth B."/>
            <person name="Zeniou-Meyer M."/>
            <person name="Zivanovic I."/>
            <person name="Bolotin-Fukuhara M."/>
            <person name="Thierry A."/>
            <person name="Bouchier C."/>
            <person name="Caudron B."/>
            <person name="Scarpelli C."/>
            <person name="Gaillardin C."/>
            <person name="Weissenbach J."/>
            <person name="Wincker P."/>
            <person name="Souciet J.L."/>
        </authorList>
    </citation>
    <scope>NUCLEOTIDE SEQUENCE [LARGE SCALE GENOMIC DNA]</scope>
    <source>
        <strain evidence="3">ATCC 8585 / CBS 2359 / DSM 70799 / NBRC 1267 / NRRL Y-1140 / WM37</strain>
    </source>
</reference>
<dbReference type="Proteomes" id="UP000000598">
    <property type="component" value="Chromosome C"/>
</dbReference>
<proteinExistence type="predicted"/>
<dbReference type="KEGG" id="kla:KLLA0_C15741g"/>
<dbReference type="HOGENOM" id="CLU_912358_0_0_1"/>
<dbReference type="InParanoid" id="Q6CT36"/>
<name>Q6CT36_KLULA</name>
<gene>
    <name evidence="2" type="ORF">KLLA0_C15741g</name>
</gene>
<evidence type="ECO:0000313" key="3">
    <source>
        <dbReference type="Proteomes" id="UP000000598"/>
    </source>
</evidence>
<sequence>MAATANKKHDSQFRVATRIITEATITPLAANTSKSSGSVTDESDIDGGDALFSPFASDVGSGDDQDIERELLGDVTDDDDALDFEWLMGASKPKRFMLKPVTSEDHTGNAREIRHADISFSHALQGIIQPDTTDDVELPINEDFWKDVDTSVAEANLDMPLDFSAAISPSGANLSSGSVIGDHNGIDGSFQVSETVEDFIKTDTSISHSASTVGSDVHSQFMYPIKKLSFRDANGKLALDPQVSSVDSHASTSISNSNFNQSHHAHNRILKSGKRKSKFKKISRSKFGWCEMVSTGIGIGEFMLL</sequence>
<dbReference type="OMA" id="FWKNIET"/>
<accession>Q6CT36</accession>
<protein>
    <submittedName>
        <fullName evidence="2">KLLA0C15741p</fullName>
    </submittedName>
</protein>
<organism evidence="2 3">
    <name type="scientific">Kluyveromyces lactis (strain ATCC 8585 / CBS 2359 / DSM 70799 / NBRC 1267 / NRRL Y-1140 / WM37)</name>
    <name type="common">Yeast</name>
    <name type="synonym">Candida sphaerica</name>
    <dbReference type="NCBI Taxonomy" id="284590"/>
    <lineage>
        <taxon>Eukaryota</taxon>
        <taxon>Fungi</taxon>
        <taxon>Dikarya</taxon>
        <taxon>Ascomycota</taxon>
        <taxon>Saccharomycotina</taxon>
        <taxon>Saccharomycetes</taxon>
        <taxon>Saccharomycetales</taxon>
        <taxon>Saccharomycetaceae</taxon>
        <taxon>Kluyveromyces</taxon>
    </lineage>
</organism>
<feature type="region of interest" description="Disordered" evidence="1">
    <location>
        <begin position="30"/>
        <end position="64"/>
    </location>
</feature>
<dbReference type="EMBL" id="CR382123">
    <property type="protein sequence ID" value="CAH01754.1"/>
    <property type="molecule type" value="Genomic_DNA"/>
</dbReference>
<dbReference type="AlphaFoldDB" id="Q6CT36"/>
<dbReference type="RefSeq" id="XP_452903.1">
    <property type="nucleotide sequence ID" value="XM_452903.1"/>
</dbReference>
<evidence type="ECO:0000256" key="1">
    <source>
        <dbReference type="SAM" id="MobiDB-lite"/>
    </source>
</evidence>
<dbReference type="PaxDb" id="284590-Q6CT36"/>